<reference evidence="1 2" key="1">
    <citation type="journal article" date="2021" name="BMC Genomics">
        <title>Telomere-to-telomere genome assembly of asparaginase-producing Trichoderma simmonsii.</title>
        <authorList>
            <person name="Chung D."/>
            <person name="Kwon Y.M."/>
            <person name="Yang Y."/>
        </authorList>
    </citation>
    <scope>NUCLEOTIDE SEQUENCE [LARGE SCALE GENOMIC DNA]</scope>
    <source>
        <strain evidence="1 2">GH-Sj1</strain>
    </source>
</reference>
<sequence>MTGLDWHWHWNLQKTSVVLFSATLHSDASPPVLETDLNLCTPQRRSVLTAVVPCLAYLPLEPPFGLIRHPSFTSIHIHILCSTPPAFRTRLGFFSVSSSPFSSLFSLSETTYRHYFKFSALLL</sequence>
<proteinExistence type="predicted"/>
<dbReference type="Proteomes" id="UP000826661">
    <property type="component" value="Chromosome VI"/>
</dbReference>
<accession>A0A8G0PIW6</accession>
<dbReference type="EMBL" id="CP075869">
    <property type="protein sequence ID" value="QYT04161.1"/>
    <property type="molecule type" value="Genomic_DNA"/>
</dbReference>
<dbReference type="AlphaFoldDB" id="A0A8G0PIW6"/>
<protein>
    <submittedName>
        <fullName evidence="1">Uncharacterized protein</fullName>
    </submittedName>
</protein>
<name>A0A8G0PIW6_9HYPO</name>
<organism evidence="1 2">
    <name type="scientific">Trichoderma simmonsii</name>
    <dbReference type="NCBI Taxonomy" id="1491479"/>
    <lineage>
        <taxon>Eukaryota</taxon>
        <taxon>Fungi</taxon>
        <taxon>Dikarya</taxon>
        <taxon>Ascomycota</taxon>
        <taxon>Pezizomycotina</taxon>
        <taxon>Sordariomycetes</taxon>
        <taxon>Hypocreomycetidae</taxon>
        <taxon>Hypocreales</taxon>
        <taxon>Hypocreaceae</taxon>
        <taxon>Trichoderma</taxon>
    </lineage>
</organism>
<evidence type="ECO:0000313" key="1">
    <source>
        <dbReference type="EMBL" id="QYT04161.1"/>
    </source>
</evidence>
<gene>
    <name evidence="1" type="ORF">H0G86_011089</name>
</gene>
<keyword evidence="2" id="KW-1185">Reference proteome</keyword>
<evidence type="ECO:0000313" key="2">
    <source>
        <dbReference type="Proteomes" id="UP000826661"/>
    </source>
</evidence>